<evidence type="ECO:0000313" key="2">
    <source>
        <dbReference type="EMBL" id="STX40966.1"/>
    </source>
</evidence>
<dbReference type="Proteomes" id="UP000254677">
    <property type="component" value="Unassembled WGS sequence"/>
</dbReference>
<dbReference type="AlphaFoldDB" id="A0A378J0R4"/>
<gene>
    <name evidence="2" type="ORF">NCTC13292_00617</name>
</gene>
<dbReference type="RefSeq" id="WP_147285467.1">
    <property type="nucleotide sequence ID" value="NZ_CAXYJE010000009.1"/>
</dbReference>
<reference evidence="2 3" key="1">
    <citation type="submission" date="2018-06" db="EMBL/GenBank/DDBJ databases">
        <authorList>
            <consortium name="Pathogen Informatics"/>
            <person name="Doyle S."/>
        </authorList>
    </citation>
    <scope>NUCLEOTIDE SEQUENCE [LARGE SCALE GENOMIC DNA]</scope>
    <source>
        <strain evidence="2 3">NCTC13292</strain>
    </source>
</reference>
<organism evidence="2 3">
    <name type="scientific">Legionella donaldsonii</name>
    <dbReference type="NCBI Taxonomy" id="45060"/>
    <lineage>
        <taxon>Bacteria</taxon>
        <taxon>Pseudomonadati</taxon>
        <taxon>Pseudomonadota</taxon>
        <taxon>Gammaproteobacteria</taxon>
        <taxon>Legionellales</taxon>
        <taxon>Legionellaceae</taxon>
        <taxon>Legionella</taxon>
    </lineage>
</organism>
<dbReference type="EMBL" id="UGOA01000001">
    <property type="protein sequence ID" value="STX40966.1"/>
    <property type="molecule type" value="Genomic_DNA"/>
</dbReference>
<keyword evidence="3" id="KW-1185">Reference proteome</keyword>
<sequence length="453" mass="48378">MMKLISRVLPGLLLAATTSTYASSTDSDSLSEIATYLLNLGQYLGYNVNVSPSDPNNNPPVTVSQTLLNESGLQASYIVLYDTFLAAIPVNTANQNPVMLLANNLPGAGTINTFANLIYAAYSSVDSATQPSASKLIDQQTYQNDPVSQAVLNILGTPDYSYCLKNDNVTVMNPCNYPSTVFNQNQVMANVLGGTPGAIGDSSGIPDPETFFSYDYNQPFLSQLNANSLMGPLVYSTTNSDSASTSSSGNTQNQGLTATNQVQQAANFIRYATGAVAPASLPNYSQYSALFSQAQVPENTTPNLQQLQAQSALGAYLMNLRIYAAQTSVGISNLYYILGKRIQQTPPTATGGTGSTPTSQALTEFNMATWRLYNPDQSVNTMWTAQINNASAATVQKEIATLLAEINYQLYLSRVQQERILLTNTMLLIQNARAAQPSSSLSTSGSSTSATDN</sequence>
<keyword evidence="1" id="KW-0732">Signal</keyword>
<dbReference type="NCBIfam" id="NF038225">
    <property type="entry name" value="IcmX_IVB"/>
    <property type="match status" value="1"/>
</dbReference>
<dbReference type="OrthoDB" id="5634380at2"/>
<feature type="chain" id="PRO_5016961748" evidence="1">
    <location>
        <begin position="23"/>
        <end position="453"/>
    </location>
</feature>
<proteinExistence type="predicted"/>
<name>A0A378J0R4_9GAMM</name>
<evidence type="ECO:0000313" key="3">
    <source>
        <dbReference type="Proteomes" id="UP000254677"/>
    </source>
</evidence>
<protein>
    <submittedName>
        <fullName evidence="2">IcmX (IcmY)</fullName>
    </submittedName>
</protein>
<evidence type="ECO:0000256" key="1">
    <source>
        <dbReference type="SAM" id="SignalP"/>
    </source>
</evidence>
<accession>A0A378J0R4</accession>
<feature type="signal peptide" evidence="1">
    <location>
        <begin position="1"/>
        <end position="22"/>
    </location>
</feature>